<dbReference type="Proteomes" id="UP000002640">
    <property type="component" value="Unassembled WGS sequence"/>
</dbReference>
<feature type="compositionally biased region" description="Polar residues" evidence="1">
    <location>
        <begin position="36"/>
        <end position="49"/>
    </location>
</feature>
<feature type="compositionally biased region" description="Low complexity" evidence="1">
    <location>
        <begin position="1"/>
        <end position="18"/>
    </location>
</feature>
<organism evidence="2 3">
    <name type="scientific">Phytophthora sojae (strain P6497)</name>
    <name type="common">Soybean stem and root rot agent</name>
    <name type="synonym">Phytophthora megasperma f. sp. glycines</name>
    <dbReference type="NCBI Taxonomy" id="1094619"/>
    <lineage>
        <taxon>Eukaryota</taxon>
        <taxon>Sar</taxon>
        <taxon>Stramenopiles</taxon>
        <taxon>Oomycota</taxon>
        <taxon>Peronosporomycetes</taxon>
        <taxon>Peronosporales</taxon>
        <taxon>Peronosporaceae</taxon>
        <taxon>Phytophthora</taxon>
    </lineage>
</organism>
<feature type="region of interest" description="Disordered" evidence="1">
    <location>
        <begin position="1"/>
        <end position="49"/>
    </location>
</feature>
<keyword evidence="3" id="KW-1185">Reference proteome</keyword>
<feature type="non-terminal residue" evidence="2">
    <location>
        <position position="133"/>
    </location>
</feature>
<feature type="compositionally biased region" description="Basic and acidic residues" evidence="1">
    <location>
        <begin position="117"/>
        <end position="133"/>
    </location>
</feature>
<feature type="region of interest" description="Disordered" evidence="1">
    <location>
        <begin position="103"/>
        <end position="133"/>
    </location>
</feature>
<dbReference type="InParanoid" id="G4YYL9"/>
<reference evidence="2 3" key="1">
    <citation type="journal article" date="2006" name="Science">
        <title>Phytophthora genome sequences uncover evolutionary origins and mechanisms of pathogenesis.</title>
        <authorList>
            <person name="Tyler B.M."/>
            <person name="Tripathy S."/>
            <person name="Zhang X."/>
            <person name="Dehal P."/>
            <person name="Jiang R.H."/>
            <person name="Aerts A."/>
            <person name="Arredondo F.D."/>
            <person name="Baxter L."/>
            <person name="Bensasson D."/>
            <person name="Beynon J.L."/>
            <person name="Chapman J."/>
            <person name="Damasceno C.M."/>
            <person name="Dorrance A.E."/>
            <person name="Dou D."/>
            <person name="Dickerman A.W."/>
            <person name="Dubchak I.L."/>
            <person name="Garbelotto M."/>
            <person name="Gijzen M."/>
            <person name="Gordon S.G."/>
            <person name="Govers F."/>
            <person name="Grunwald N.J."/>
            <person name="Huang W."/>
            <person name="Ivors K.L."/>
            <person name="Jones R.W."/>
            <person name="Kamoun S."/>
            <person name="Krampis K."/>
            <person name="Lamour K.H."/>
            <person name="Lee M.K."/>
            <person name="McDonald W.H."/>
            <person name="Medina M."/>
            <person name="Meijer H.J."/>
            <person name="Nordberg E.K."/>
            <person name="Maclean D.J."/>
            <person name="Ospina-Giraldo M.D."/>
            <person name="Morris P.F."/>
            <person name="Phuntumart V."/>
            <person name="Putnam N.H."/>
            <person name="Rash S."/>
            <person name="Rose J.K."/>
            <person name="Sakihama Y."/>
            <person name="Salamov A.A."/>
            <person name="Savidor A."/>
            <person name="Scheuring C.F."/>
            <person name="Smith B.M."/>
            <person name="Sobral B.W."/>
            <person name="Terry A."/>
            <person name="Torto-Alalibo T.A."/>
            <person name="Win J."/>
            <person name="Xu Z."/>
            <person name="Zhang H."/>
            <person name="Grigoriev I.V."/>
            <person name="Rokhsar D.S."/>
            <person name="Boore J.L."/>
        </authorList>
    </citation>
    <scope>NUCLEOTIDE SEQUENCE [LARGE SCALE GENOMIC DNA]</scope>
    <source>
        <strain evidence="2 3">P6497</strain>
    </source>
</reference>
<gene>
    <name evidence="2" type="ORF">PHYSODRAFT_458051</name>
</gene>
<dbReference type="AlphaFoldDB" id="G4YYL9"/>
<dbReference type="GeneID" id="20653146"/>
<dbReference type="EMBL" id="JH159152">
    <property type="protein sequence ID" value="EGZ25137.1"/>
    <property type="molecule type" value="Genomic_DNA"/>
</dbReference>
<evidence type="ECO:0000256" key="1">
    <source>
        <dbReference type="SAM" id="MobiDB-lite"/>
    </source>
</evidence>
<dbReference type="SMR" id="G4YYL9"/>
<dbReference type="KEGG" id="psoj:PHYSODRAFT_458051"/>
<dbReference type="RefSeq" id="XP_009520425.1">
    <property type="nucleotide sequence ID" value="XM_009522130.1"/>
</dbReference>
<sequence length="133" mass="14997">MELSAHAGSRAGSRSNSSENMFANITPPVYDEEKNGPQSCPSTFNSTKQPQFSIDKLRQLRSNELVASKLLPTRTSVNSLMGYVRELQLSEATLRKQLVKTKQHTEEELSHSLSKVSELEKTMQEVERDREEA</sequence>
<evidence type="ECO:0000313" key="2">
    <source>
        <dbReference type="EMBL" id="EGZ25137.1"/>
    </source>
</evidence>
<dbReference type="STRING" id="1094619.G4YYL9"/>
<proteinExistence type="predicted"/>
<evidence type="ECO:0000313" key="3">
    <source>
        <dbReference type="Proteomes" id="UP000002640"/>
    </source>
</evidence>
<name>G4YYL9_PHYSP</name>
<accession>G4YYL9</accession>
<protein>
    <submittedName>
        <fullName evidence="2">Uncharacterized protein</fullName>
    </submittedName>
</protein>